<keyword evidence="9" id="KW-1185">Reference proteome</keyword>
<dbReference type="SUPFAM" id="SSF47413">
    <property type="entry name" value="lambda repressor-like DNA-binding domains"/>
    <property type="match status" value="1"/>
</dbReference>
<dbReference type="PANTHER" id="PTHR30146:SF148">
    <property type="entry name" value="HTH-TYPE TRANSCRIPTIONAL REPRESSOR PURR-RELATED"/>
    <property type="match status" value="1"/>
</dbReference>
<dbReference type="Pfam" id="PF00356">
    <property type="entry name" value="LacI"/>
    <property type="match status" value="1"/>
</dbReference>
<evidence type="ECO:0000256" key="4">
    <source>
        <dbReference type="ARBA" id="ARBA00023163"/>
    </source>
</evidence>
<evidence type="ECO:0000313" key="8">
    <source>
        <dbReference type="EMBL" id="BCB88176.1"/>
    </source>
</evidence>
<keyword evidence="2" id="KW-0805">Transcription regulation</keyword>
<feature type="compositionally biased region" description="Basic and acidic residues" evidence="5">
    <location>
        <begin position="348"/>
        <end position="362"/>
    </location>
</feature>
<reference evidence="8 9" key="2">
    <citation type="submission" date="2020-03" db="EMBL/GenBank/DDBJ databases">
        <authorList>
            <person name="Ichikawa N."/>
            <person name="Kimura A."/>
            <person name="Kitahashi Y."/>
            <person name="Uohara A."/>
        </authorList>
    </citation>
    <scope>NUCLEOTIDE SEQUENCE [LARGE SCALE GENOMIC DNA]</scope>
    <source>
        <strain evidence="8 9">NBRC 105367</strain>
    </source>
</reference>
<organism evidence="8 9">
    <name type="scientific">Phytohabitans suffuscus</name>
    <dbReference type="NCBI Taxonomy" id="624315"/>
    <lineage>
        <taxon>Bacteria</taxon>
        <taxon>Bacillati</taxon>
        <taxon>Actinomycetota</taxon>
        <taxon>Actinomycetes</taxon>
        <taxon>Micromonosporales</taxon>
        <taxon>Micromonosporaceae</taxon>
    </lineage>
</organism>
<dbReference type="KEGG" id="psuu:Psuf_054890"/>
<feature type="region of interest" description="Disordered" evidence="5">
    <location>
        <begin position="328"/>
        <end position="384"/>
    </location>
</feature>
<evidence type="ECO:0000256" key="2">
    <source>
        <dbReference type="ARBA" id="ARBA00023015"/>
    </source>
</evidence>
<dbReference type="CDD" id="cd01392">
    <property type="entry name" value="HTH_LacI"/>
    <property type="match status" value="1"/>
</dbReference>
<feature type="domain" description="HTH cro/C1-type" evidence="7">
    <location>
        <begin position="1"/>
        <end position="25"/>
    </location>
</feature>
<dbReference type="InterPro" id="IPR028082">
    <property type="entry name" value="Peripla_BP_I"/>
</dbReference>
<feature type="region of interest" description="Disordered" evidence="5">
    <location>
        <begin position="195"/>
        <end position="223"/>
    </location>
</feature>
<evidence type="ECO:0000313" key="9">
    <source>
        <dbReference type="Proteomes" id="UP000503011"/>
    </source>
</evidence>
<dbReference type="AlphaFoldDB" id="A0A6F8YQ52"/>
<sequence length="384" mass="40944">MTQQDIARMTGVSQATVSLVLNGRADSDVRIAPETRARVLDAIRSTGYVADPIARRLAARRNRILGVFTYEPMFPAGTGDFYHPFLVGIEEGAESLGCDLLLFTSAPVADGRRRIFHEDNRLRLADGCVLLGRSLDRDELARLVAEGQPFVSVGRRDDAGGPVPYVGADYPAATAAIVERAVAVGHRTLAYVGQGDHPVGPAPQTGLDGQDRPAAPESHADRERGFRAAVAAAGVTGIREPVEDRSPAELLDSLLARGVTVALMEEYADGSAIASVARERGLEIPRDLSIAALGDPTRPAPSDVDFTMFRIPRRQMGWQAVEVLTGLIEGTPGPEGGEPRSAGAQRRGRSEAAARDGSERSRQSPTQILLDCEQVEGTTLAAPR</sequence>
<dbReference type="InterPro" id="IPR001387">
    <property type="entry name" value="Cro/C1-type_HTH"/>
</dbReference>
<feature type="domain" description="HTH lacI-type" evidence="6">
    <location>
        <begin position="1"/>
        <end position="59"/>
    </location>
</feature>
<proteinExistence type="predicted"/>
<keyword evidence="1" id="KW-0678">Repressor</keyword>
<protein>
    <submittedName>
        <fullName evidence="8">LacI family transcriptional regulator</fullName>
    </submittedName>
</protein>
<dbReference type="SUPFAM" id="SSF53822">
    <property type="entry name" value="Periplasmic binding protein-like I"/>
    <property type="match status" value="1"/>
</dbReference>
<evidence type="ECO:0000259" key="6">
    <source>
        <dbReference type="PROSITE" id="PS50932"/>
    </source>
</evidence>
<gene>
    <name evidence="8" type="ORF">Psuf_054890</name>
</gene>
<evidence type="ECO:0000256" key="3">
    <source>
        <dbReference type="ARBA" id="ARBA00023125"/>
    </source>
</evidence>
<dbReference type="Pfam" id="PF13377">
    <property type="entry name" value="Peripla_BP_3"/>
    <property type="match status" value="1"/>
</dbReference>
<reference evidence="8 9" key="1">
    <citation type="submission" date="2020-03" db="EMBL/GenBank/DDBJ databases">
        <title>Whole genome shotgun sequence of Phytohabitans suffuscus NBRC 105367.</title>
        <authorList>
            <person name="Komaki H."/>
            <person name="Tamura T."/>
        </authorList>
    </citation>
    <scope>NUCLEOTIDE SEQUENCE [LARGE SCALE GENOMIC DNA]</scope>
    <source>
        <strain evidence="8 9">NBRC 105367</strain>
    </source>
</reference>
<dbReference type="PROSITE" id="PS50932">
    <property type="entry name" value="HTH_LACI_2"/>
    <property type="match status" value="1"/>
</dbReference>
<evidence type="ECO:0000259" key="7">
    <source>
        <dbReference type="PROSITE" id="PS50943"/>
    </source>
</evidence>
<dbReference type="GO" id="GO:0000976">
    <property type="term" value="F:transcription cis-regulatory region binding"/>
    <property type="evidence" value="ECO:0007669"/>
    <property type="project" value="TreeGrafter"/>
</dbReference>
<dbReference type="Gene3D" id="3.40.50.2300">
    <property type="match status" value="2"/>
</dbReference>
<dbReference type="Proteomes" id="UP000503011">
    <property type="component" value="Chromosome"/>
</dbReference>
<dbReference type="InterPro" id="IPR046335">
    <property type="entry name" value="LacI/GalR-like_sensor"/>
</dbReference>
<dbReference type="EMBL" id="AP022871">
    <property type="protein sequence ID" value="BCB88176.1"/>
    <property type="molecule type" value="Genomic_DNA"/>
</dbReference>
<dbReference type="PROSITE" id="PS50943">
    <property type="entry name" value="HTH_CROC1"/>
    <property type="match status" value="1"/>
</dbReference>
<dbReference type="InterPro" id="IPR010982">
    <property type="entry name" value="Lambda_DNA-bd_dom_sf"/>
</dbReference>
<dbReference type="CDD" id="cd06267">
    <property type="entry name" value="PBP1_LacI_sugar_binding-like"/>
    <property type="match status" value="1"/>
</dbReference>
<dbReference type="RefSeq" id="WP_232075037.1">
    <property type="nucleotide sequence ID" value="NZ_AP022871.1"/>
</dbReference>
<dbReference type="PANTHER" id="PTHR30146">
    <property type="entry name" value="LACI-RELATED TRANSCRIPTIONAL REPRESSOR"/>
    <property type="match status" value="1"/>
</dbReference>
<evidence type="ECO:0000256" key="1">
    <source>
        <dbReference type="ARBA" id="ARBA00022491"/>
    </source>
</evidence>
<dbReference type="InterPro" id="IPR000843">
    <property type="entry name" value="HTH_LacI"/>
</dbReference>
<dbReference type="Gene3D" id="1.10.260.40">
    <property type="entry name" value="lambda repressor-like DNA-binding domains"/>
    <property type="match status" value="1"/>
</dbReference>
<dbReference type="SMART" id="SM00354">
    <property type="entry name" value="HTH_LACI"/>
    <property type="match status" value="1"/>
</dbReference>
<keyword evidence="3" id="KW-0238">DNA-binding</keyword>
<name>A0A6F8YQ52_9ACTN</name>
<evidence type="ECO:0000256" key="5">
    <source>
        <dbReference type="SAM" id="MobiDB-lite"/>
    </source>
</evidence>
<keyword evidence="4" id="KW-0804">Transcription</keyword>
<accession>A0A6F8YQ52</accession>
<dbReference type="GO" id="GO:0003700">
    <property type="term" value="F:DNA-binding transcription factor activity"/>
    <property type="evidence" value="ECO:0007669"/>
    <property type="project" value="TreeGrafter"/>
</dbReference>